<dbReference type="Proteomes" id="UP001610728">
    <property type="component" value="Unassembled WGS sequence"/>
</dbReference>
<evidence type="ECO:0000256" key="1">
    <source>
        <dbReference type="ARBA" id="ARBA00022741"/>
    </source>
</evidence>
<accession>A0ABR4ML08</accession>
<dbReference type="Gene3D" id="3.40.50.300">
    <property type="entry name" value="P-loop containing nucleotide triphosphate hydrolases"/>
    <property type="match status" value="1"/>
</dbReference>
<comment type="caution">
    <text evidence="5">The sequence shown here is derived from an EMBL/GenBank/DDBJ whole genome shotgun (WGS) entry which is preliminary data.</text>
</comment>
<sequence>MRPPTLACPLAARCSSISHTITTSRASTRHPRNSPSLRPPCARQFSHSPIRLSNSPTADSAPPTSPSPPQISATIPPVSTPSFTPRISFDTPQIRESYFIGHHRAALRNIEARLSDIGLVIECRDARLPLTSWNPMLENVLSNCTQRIVAYTKCDLISESPHNGNIQAALGRFHASRPGSGKPIFLRKGMQATNLLNMLRDYAANAESLTGLRIFVVGMPNVGKSSLINMLRGQGMGAGGKAKVAPTANYPGVTRKLSSPVRVLGGKTRPQDNVPGEGVFVIDTPGVFIPYVADKEVMLKLALAHGIRDGIVPYETQADYLLYKMNHWNPKLYEHFCPPTNDVMELLSAVATKTGRLSRAAPGHEHHAAAWMVSQWRSGKLGRYPLEEVNKTTIQTAIENLEDPAISLSQAKKLAKEARQEIIKARRKAHS</sequence>
<dbReference type="EMBL" id="JABSNW010000003">
    <property type="protein sequence ID" value="KAL2888976.1"/>
    <property type="molecule type" value="Genomic_DNA"/>
</dbReference>
<keyword evidence="1" id="KW-0547">Nucleotide-binding</keyword>
<dbReference type="Gene3D" id="1.10.1580.10">
    <property type="match status" value="1"/>
</dbReference>
<dbReference type="InterPro" id="IPR027417">
    <property type="entry name" value="P-loop_NTPase"/>
</dbReference>
<feature type="region of interest" description="Disordered" evidence="3">
    <location>
        <begin position="19"/>
        <end position="85"/>
    </location>
</feature>
<evidence type="ECO:0000256" key="3">
    <source>
        <dbReference type="SAM" id="MobiDB-lite"/>
    </source>
</evidence>
<organism evidence="5 6">
    <name type="scientific">Ceratocystis lukuohia</name>
    <dbReference type="NCBI Taxonomy" id="2019550"/>
    <lineage>
        <taxon>Eukaryota</taxon>
        <taxon>Fungi</taxon>
        <taxon>Dikarya</taxon>
        <taxon>Ascomycota</taxon>
        <taxon>Pezizomycotina</taxon>
        <taxon>Sordariomycetes</taxon>
        <taxon>Hypocreomycetidae</taxon>
        <taxon>Microascales</taxon>
        <taxon>Ceratocystidaceae</taxon>
        <taxon>Ceratocystis</taxon>
    </lineage>
</organism>
<evidence type="ECO:0000259" key="4">
    <source>
        <dbReference type="Pfam" id="PF01926"/>
    </source>
</evidence>
<evidence type="ECO:0000313" key="6">
    <source>
        <dbReference type="Proteomes" id="UP001610728"/>
    </source>
</evidence>
<reference evidence="5 6" key="1">
    <citation type="submission" date="2020-05" db="EMBL/GenBank/DDBJ databases">
        <title>Ceratocystis lukuohia genome.</title>
        <authorList>
            <person name="Harrington T.C."/>
            <person name="Kim K."/>
            <person name="Mayers C.G."/>
        </authorList>
    </citation>
    <scope>NUCLEOTIDE SEQUENCE [LARGE SCALE GENOMIC DNA]</scope>
    <source>
        <strain evidence="5 6">C4212</strain>
    </source>
</reference>
<dbReference type="InterPro" id="IPR006073">
    <property type="entry name" value="GTP-bd"/>
</dbReference>
<keyword evidence="2" id="KW-0342">GTP-binding</keyword>
<feature type="domain" description="G" evidence="4">
    <location>
        <begin position="213"/>
        <end position="304"/>
    </location>
</feature>
<dbReference type="GeneID" id="98117294"/>
<dbReference type="RefSeq" id="XP_070860156.1">
    <property type="nucleotide sequence ID" value="XM_071000429.1"/>
</dbReference>
<name>A0ABR4ML08_9PEZI</name>
<protein>
    <submittedName>
        <fullName evidence="5">Mitochondrial GTPase 1</fullName>
    </submittedName>
</protein>
<evidence type="ECO:0000313" key="5">
    <source>
        <dbReference type="EMBL" id="KAL2888976.1"/>
    </source>
</evidence>
<gene>
    <name evidence="5" type="ORF">HOO65_030477</name>
</gene>
<dbReference type="PANTHER" id="PTHR45782">
    <property type="entry name" value="MITOCHONDRIAL RIBOSOME-ASSOCIATED GTPASE 1"/>
    <property type="match status" value="1"/>
</dbReference>
<dbReference type="SUPFAM" id="SSF52540">
    <property type="entry name" value="P-loop containing nucleoside triphosphate hydrolases"/>
    <property type="match status" value="1"/>
</dbReference>
<proteinExistence type="predicted"/>
<dbReference type="Pfam" id="PF01926">
    <property type="entry name" value="MMR_HSR1"/>
    <property type="match status" value="1"/>
</dbReference>
<evidence type="ECO:0000256" key="2">
    <source>
        <dbReference type="ARBA" id="ARBA00023134"/>
    </source>
</evidence>
<keyword evidence="6" id="KW-1185">Reference proteome</keyword>
<feature type="compositionally biased region" description="Polar residues" evidence="3">
    <location>
        <begin position="45"/>
        <end position="54"/>
    </location>
</feature>
<dbReference type="InterPro" id="IPR023179">
    <property type="entry name" value="GTP-bd_ortho_bundle_sf"/>
</dbReference>
<dbReference type="PANTHER" id="PTHR45782:SF4">
    <property type="entry name" value="MITOCHONDRIAL RIBOSOME-ASSOCIATED GTPASE 1"/>
    <property type="match status" value="1"/>
</dbReference>